<evidence type="ECO:0000256" key="12">
    <source>
        <dbReference type="SAM" id="Phobius"/>
    </source>
</evidence>
<dbReference type="SUPFAM" id="SSF53822">
    <property type="entry name" value="Periplasmic binding protein-like I"/>
    <property type="match status" value="1"/>
</dbReference>
<dbReference type="PANTHER" id="PTHR24060">
    <property type="entry name" value="METABOTROPIC GLUTAMATE RECEPTOR"/>
    <property type="match status" value="1"/>
</dbReference>
<evidence type="ECO:0000256" key="11">
    <source>
        <dbReference type="SAM" id="MobiDB-lite"/>
    </source>
</evidence>
<dbReference type="GO" id="GO:0004930">
    <property type="term" value="F:G protein-coupled receptor activity"/>
    <property type="evidence" value="ECO:0007669"/>
    <property type="project" value="UniProtKB-KW"/>
</dbReference>
<evidence type="ECO:0000256" key="7">
    <source>
        <dbReference type="ARBA" id="ARBA00023136"/>
    </source>
</evidence>
<evidence type="ECO:0000256" key="6">
    <source>
        <dbReference type="ARBA" id="ARBA00023040"/>
    </source>
</evidence>
<keyword evidence="7 12" id="KW-0472">Membrane</keyword>
<evidence type="ECO:0000256" key="10">
    <source>
        <dbReference type="ARBA" id="ARBA00023224"/>
    </source>
</evidence>
<evidence type="ECO:0000256" key="8">
    <source>
        <dbReference type="ARBA" id="ARBA00023170"/>
    </source>
</evidence>
<dbReference type="OrthoDB" id="425344at2759"/>
<feature type="signal peptide" evidence="13">
    <location>
        <begin position="1"/>
        <end position="20"/>
    </location>
</feature>
<dbReference type="STRING" id="568069.A0A1J1IYS9"/>
<dbReference type="PRINTS" id="PR00248">
    <property type="entry name" value="GPCRMGR"/>
</dbReference>
<evidence type="ECO:0000259" key="14">
    <source>
        <dbReference type="PROSITE" id="PS50259"/>
    </source>
</evidence>
<evidence type="ECO:0000256" key="3">
    <source>
        <dbReference type="ARBA" id="ARBA00022475"/>
    </source>
</evidence>
<organism evidence="15 16">
    <name type="scientific">Clunio marinus</name>
    <dbReference type="NCBI Taxonomy" id="568069"/>
    <lineage>
        <taxon>Eukaryota</taxon>
        <taxon>Metazoa</taxon>
        <taxon>Ecdysozoa</taxon>
        <taxon>Arthropoda</taxon>
        <taxon>Hexapoda</taxon>
        <taxon>Insecta</taxon>
        <taxon>Pterygota</taxon>
        <taxon>Neoptera</taxon>
        <taxon>Endopterygota</taxon>
        <taxon>Diptera</taxon>
        <taxon>Nematocera</taxon>
        <taxon>Chironomoidea</taxon>
        <taxon>Chironomidae</taxon>
        <taxon>Clunio</taxon>
    </lineage>
</organism>
<dbReference type="InterPro" id="IPR050726">
    <property type="entry name" value="mGluR"/>
</dbReference>
<dbReference type="CDD" id="cd15285">
    <property type="entry name" value="7tmC_mGluR_group1"/>
    <property type="match status" value="1"/>
</dbReference>
<feature type="transmembrane region" description="Helical" evidence="12">
    <location>
        <begin position="838"/>
        <end position="860"/>
    </location>
</feature>
<feature type="transmembrane region" description="Helical" evidence="12">
    <location>
        <begin position="866"/>
        <end position="886"/>
    </location>
</feature>
<dbReference type="InterPro" id="IPR001828">
    <property type="entry name" value="ANF_lig-bd_rcpt"/>
</dbReference>
<feature type="transmembrane region" description="Helical" evidence="12">
    <location>
        <begin position="684"/>
        <end position="704"/>
    </location>
</feature>
<comment type="subcellular location">
    <subcellularLocation>
        <location evidence="1">Cell membrane</location>
        <topology evidence="1">Multi-pass membrane protein</topology>
    </subcellularLocation>
</comment>
<feature type="transmembrane region" description="Helical" evidence="12">
    <location>
        <begin position="758"/>
        <end position="780"/>
    </location>
</feature>
<dbReference type="InterPro" id="IPR038550">
    <property type="entry name" value="GPCR_3_9-Cys_sf"/>
</dbReference>
<evidence type="ECO:0000256" key="9">
    <source>
        <dbReference type="ARBA" id="ARBA00023180"/>
    </source>
</evidence>
<proteinExistence type="inferred from homology"/>
<dbReference type="InterPro" id="IPR028082">
    <property type="entry name" value="Peripla_BP_I"/>
</dbReference>
<dbReference type="PROSITE" id="PS50259">
    <property type="entry name" value="G_PROTEIN_RECEP_F3_4"/>
    <property type="match status" value="1"/>
</dbReference>
<reference evidence="15 16" key="1">
    <citation type="submission" date="2015-04" db="EMBL/GenBank/DDBJ databases">
        <authorList>
            <person name="Syromyatnikov M.Y."/>
            <person name="Popov V.N."/>
        </authorList>
    </citation>
    <scope>NUCLEOTIDE SEQUENCE [LARGE SCALE GENOMIC DNA]</scope>
</reference>
<protein>
    <submittedName>
        <fullName evidence="15">CLUMA_CG017895, isoform A</fullName>
    </submittedName>
</protein>
<dbReference type="InterPro" id="IPR000337">
    <property type="entry name" value="GPCR_3"/>
</dbReference>
<gene>
    <name evidence="15" type="ORF">CLUMA_CG017895</name>
</gene>
<dbReference type="Gene3D" id="3.40.50.2300">
    <property type="match status" value="2"/>
</dbReference>
<evidence type="ECO:0000256" key="1">
    <source>
        <dbReference type="ARBA" id="ARBA00004651"/>
    </source>
</evidence>
<evidence type="ECO:0000256" key="4">
    <source>
        <dbReference type="ARBA" id="ARBA00022692"/>
    </source>
</evidence>
<accession>A0A1J1IYS9</accession>
<evidence type="ECO:0000256" key="13">
    <source>
        <dbReference type="SAM" id="SignalP"/>
    </source>
</evidence>
<keyword evidence="6" id="KW-0297">G-protein coupled receptor</keyword>
<evidence type="ECO:0000256" key="5">
    <source>
        <dbReference type="ARBA" id="ARBA00022989"/>
    </source>
</evidence>
<evidence type="ECO:0000313" key="16">
    <source>
        <dbReference type="Proteomes" id="UP000183832"/>
    </source>
</evidence>
<dbReference type="Gene3D" id="2.10.50.30">
    <property type="entry name" value="GPCR, family 3, nine cysteines domain"/>
    <property type="match status" value="1"/>
</dbReference>
<dbReference type="Proteomes" id="UP000183832">
    <property type="component" value="Unassembled WGS sequence"/>
</dbReference>
<dbReference type="InterPro" id="IPR000162">
    <property type="entry name" value="GPCR_3_mtglu_rcpt"/>
</dbReference>
<keyword evidence="4 12" id="KW-0812">Transmembrane</keyword>
<dbReference type="Pfam" id="PF01094">
    <property type="entry name" value="ANF_receptor"/>
    <property type="match status" value="1"/>
</dbReference>
<feature type="transmembrane region" description="Helical" evidence="12">
    <location>
        <begin position="807"/>
        <end position="826"/>
    </location>
</feature>
<evidence type="ECO:0000313" key="15">
    <source>
        <dbReference type="EMBL" id="CRL04842.1"/>
    </source>
</evidence>
<dbReference type="EMBL" id="CVRI01000063">
    <property type="protein sequence ID" value="CRL04842.1"/>
    <property type="molecule type" value="Genomic_DNA"/>
</dbReference>
<keyword evidence="8" id="KW-0675">Receptor</keyword>
<keyword evidence="13" id="KW-0732">Signal</keyword>
<dbReference type="AlphaFoldDB" id="A0A1J1IYS9"/>
<dbReference type="PRINTS" id="PR00593">
    <property type="entry name" value="MTABOTROPICR"/>
</dbReference>
<dbReference type="Pfam" id="PF00003">
    <property type="entry name" value="7tm_3"/>
    <property type="match status" value="1"/>
</dbReference>
<sequence>MVLWITQSAILINLILTINSQSSFPNTTTSTKRVSAATIIGDFKIGFLVSVRLYTPVKKHTRNLECGKIREHYGIQRVEVIFQTIDKINQNQDLLRNITLGVEIRDTCWYAPIALQQTIELIRESITPFSGKKTTNAHKIEQCSRSSLAHGIHEDSPLIGIAGPASSSIALQVQNLLQLFSIPQIGYSTTSKDLSDKMRFNTFMRVVPSDYYQAQVMIDIVKFNNWTYISTVHTDENYGQSGIQAFRELADQNGICIAREDSILSNDDEEKYIELMDNLEKDDNANVIVCFCEGMTVRGILKAIKRLNLTNRFLIIGSDGWADRQDVVADYEAQAVGSISIRIHSPYLKSFDDYYFSLDPFENHRNPWFKEFWEDKFQCKMPLERVTTTTTRTTTESSSTSSDFFETLTTEDFDNYTDYTTVSQEPMTTQTPFCTGYEDNTKNHRQEPKLSFLVKAIYTMAFGLQAYHDDVCGKDFIGVCPKLEKSFNHTIFFNYLMNVSFVTDERDNVDFNQDGDVLAHYDIMNFQHVNGSFAYVKIGDWHNHTLYFSDELKTPNGTLKFLSVCSKPCSAGYYKVTKSNQILSIFQETGDAIQSYCCWMCVACENNQYLKNETYCEDCPLGSWPNKQQTVCVINPIEIMEWSNIESVISTAFSILGTTLSGIVLIIFIHYNNTPVVKASTRELCYIVLVGMILSHLSIFFILAHPTVEMCALSRVLPGISFSMIYGSLLIKTNRIARLLAISKKRFPSKNLKFMSPLSQVILAVLLISIECFIAIGILYKEPPETELRYPRENQNLLVCKESTETIIVPLAFIFLLIFLCTWFAFKTRNVPENFNETKFVGFAIYTTCVIWIAFFPIYYGSEMQIITKCLCISLSSIMTLTFMFLPKIYIILLHPEKNIRALFTTSKSIRCHIGATRHTNLSHKTSSSISEYGAPTSEFEPTFQRSFKKSSSSQTSTEKLNVERNDKSCSPITDEVFECFLTEKSDTLLNSSPQDPYYVVAKNSEYMRVPTSPNHGKLKNNKIYMKEKYLNGNLYIHPSMNPTRKLHHHKPKRRVESPKPVLCVECLEMEKRNVKILPNVINKQIVTIKKKSPIFTVERIPFESNETSHTTDDQRRIAISEESLSECSISDTACELKRITIKLK</sequence>
<feature type="chain" id="PRO_5013017958" evidence="13">
    <location>
        <begin position="21"/>
        <end position="1145"/>
    </location>
</feature>
<feature type="region of interest" description="Disordered" evidence="11">
    <location>
        <begin position="945"/>
        <end position="964"/>
    </location>
</feature>
<keyword evidence="5 12" id="KW-1133">Transmembrane helix</keyword>
<dbReference type="GO" id="GO:0005886">
    <property type="term" value="C:plasma membrane"/>
    <property type="evidence" value="ECO:0007669"/>
    <property type="project" value="UniProtKB-SubCell"/>
</dbReference>
<keyword evidence="9" id="KW-0325">Glycoprotein</keyword>
<feature type="transmembrane region" description="Helical" evidence="12">
    <location>
        <begin position="648"/>
        <end position="672"/>
    </location>
</feature>
<feature type="domain" description="G-protein coupled receptors family 3 profile" evidence="14">
    <location>
        <begin position="646"/>
        <end position="908"/>
    </location>
</feature>
<name>A0A1J1IYS9_9DIPT</name>
<evidence type="ECO:0000256" key="2">
    <source>
        <dbReference type="ARBA" id="ARBA00007242"/>
    </source>
</evidence>
<comment type="similarity">
    <text evidence="2">Belongs to the G-protein coupled receptor 3 family.</text>
</comment>
<feature type="compositionally biased region" description="Low complexity" evidence="11">
    <location>
        <begin position="945"/>
        <end position="957"/>
    </location>
</feature>
<keyword evidence="16" id="KW-1185">Reference proteome</keyword>
<dbReference type="FunFam" id="3.40.50.2300:FF:000145">
    <property type="entry name" value="Glutamate receptor, metabotropic"/>
    <property type="match status" value="1"/>
</dbReference>
<keyword evidence="10" id="KW-0807">Transducer</keyword>
<keyword evidence="3" id="KW-1003">Cell membrane</keyword>
<dbReference type="InterPro" id="IPR017978">
    <property type="entry name" value="GPCR_3_C"/>
</dbReference>